<dbReference type="PROSITE" id="PS50011">
    <property type="entry name" value="PROTEIN_KINASE_DOM"/>
    <property type="match status" value="1"/>
</dbReference>
<dbReference type="Proteomes" id="UP000039865">
    <property type="component" value="Unassembled WGS sequence"/>
</dbReference>
<dbReference type="Pfam" id="PF00069">
    <property type="entry name" value="Pkinase"/>
    <property type="match status" value="1"/>
</dbReference>
<dbReference type="InterPro" id="IPR011009">
    <property type="entry name" value="Kinase-like_dom_sf"/>
</dbReference>
<evidence type="ECO:0000259" key="10">
    <source>
        <dbReference type="PROSITE" id="PS51285"/>
    </source>
</evidence>
<evidence type="ECO:0000256" key="7">
    <source>
        <dbReference type="RuleBase" id="RU000304"/>
    </source>
</evidence>
<dbReference type="Gene3D" id="1.10.510.10">
    <property type="entry name" value="Transferase(Phosphotransferase) domain 1"/>
    <property type="match status" value="1"/>
</dbReference>
<gene>
    <name evidence="11" type="primary">Contig15755.g16788</name>
    <name evidence="11" type="ORF">STYLEM_5229</name>
</gene>
<dbReference type="SMART" id="SM00220">
    <property type="entry name" value="S_TKc"/>
    <property type="match status" value="1"/>
</dbReference>
<evidence type="ECO:0000256" key="3">
    <source>
        <dbReference type="ARBA" id="ARBA00022741"/>
    </source>
</evidence>
<dbReference type="SUPFAM" id="SSF56112">
    <property type="entry name" value="Protein kinase-like (PK-like)"/>
    <property type="match status" value="1"/>
</dbReference>
<dbReference type="AlphaFoldDB" id="A0A078A649"/>
<keyword evidence="12" id="KW-1185">Reference proteome</keyword>
<keyword evidence="2" id="KW-0808">Transferase</keyword>
<proteinExistence type="inferred from homology"/>
<dbReference type="InterPro" id="IPR000961">
    <property type="entry name" value="AGC-kinase_C"/>
</dbReference>
<protein>
    <submittedName>
        <fullName evidence="11">Ribosomal protein s6 kinase beta-2</fullName>
    </submittedName>
</protein>
<evidence type="ECO:0000256" key="6">
    <source>
        <dbReference type="PROSITE-ProRule" id="PRU10141"/>
    </source>
</evidence>
<dbReference type="PROSITE" id="PS51285">
    <property type="entry name" value="AGC_KINASE_CTER"/>
    <property type="match status" value="1"/>
</dbReference>
<dbReference type="InParanoid" id="A0A078A649"/>
<feature type="domain" description="Protein kinase" evidence="9">
    <location>
        <begin position="119"/>
        <end position="398"/>
    </location>
</feature>
<evidence type="ECO:0000313" key="12">
    <source>
        <dbReference type="Proteomes" id="UP000039865"/>
    </source>
</evidence>
<dbReference type="PANTHER" id="PTHR24353">
    <property type="entry name" value="CYCLIC NUCLEOTIDE-DEPENDENT PROTEIN KINASE"/>
    <property type="match status" value="1"/>
</dbReference>
<evidence type="ECO:0000256" key="4">
    <source>
        <dbReference type="ARBA" id="ARBA00022777"/>
    </source>
</evidence>
<feature type="compositionally biased region" description="Polar residues" evidence="8">
    <location>
        <begin position="26"/>
        <end position="48"/>
    </location>
</feature>
<evidence type="ECO:0000313" key="11">
    <source>
        <dbReference type="EMBL" id="CDW76229.1"/>
    </source>
</evidence>
<dbReference type="InterPro" id="IPR008271">
    <property type="entry name" value="Ser/Thr_kinase_AS"/>
</dbReference>
<dbReference type="PROSITE" id="PS00107">
    <property type="entry name" value="PROTEIN_KINASE_ATP"/>
    <property type="match status" value="1"/>
</dbReference>
<dbReference type="EMBL" id="CCKQ01005076">
    <property type="protein sequence ID" value="CDW76229.1"/>
    <property type="molecule type" value="Genomic_DNA"/>
</dbReference>
<feature type="binding site" evidence="6">
    <location>
        <position position="152"/>
    </location>
    <ligand>
        <name>ATP</name>
        <dbReference type="ChEBI" id="CHEBI:30616"/>
    </ligand>
</feature>
<dbReference type="GO" id="GO:0005952">
    <property type="term" value="C:cAMP-dependent protein kinase complex"/>
    <property type="evidence" value="ECO:0007669"/>
    <property type="project" value="TreeGrafter"/>
</dbReference>
<reference evidence="11 12" key="1">
    <citation type="submission" date="2014-06" db="EMBL/GenBank/DDBJ databases">
        <authorList>
            <person name="Swart Estienne"/>
        </authorList>
    </citation>
    <scope>NUCLEOTIDE SEQUENCE [LARGE SCALE GENOMIC DNA]</scope>
    <source>
        <strain evidence="11 12">130c</strain>
    </source>
</reference>
<feature type="domain" description="AGC-kinase C-terminal" evidence="10">
    <location>
        <begin position="399"/>
        <end position="471"/>
    </location>
</feature>
<dbReference type="PANTHER" id="PTHR24353:SF37">
    <property type="entry name" value="CAMP-DEPENDENT PROTEIN KINASE CATALYTIC SUBUNIT PRKX"/>
    <property type="match status" value="1"/>
</dbReference>
<evidence type="ECO:0000256" key="1">
    <source>
        <dbReference type="ARBA" id="ARBA00022527"/>
    </source>
</evidence>
<organism evidence="11 12">
    <name type="scientific">Stylonychia lemnae</name>
    <name type="common">Ciliate</name>
    <dbReference type="NCBI Taxonomy" id="5949"/>
    <lineage>
        <taxon>Eukaryota</taxon>
        <taxon>Sar</taxon>
        <taxon>Alveolata</taxon>
        <taxon>Ciliophora</taxon>
        <taxon>Intramacronucleata</taxon>
        <taxon>Spirotrichea</taxon>
        <taxon>Stichotrichia</taxon>
        <taxon>Sporadotrichida</taxon>
        <taxon>Oxytrichidae</taxon>
        <taxon>Stylonychinae</taxon>
        <taxon>Stylonychia</taxon>
    </lineage>
</organism>
<keyword evidence="3 6" id="KW-0547">Nucleotide-binding</keyword>
<feature type="region of interest" description="Disordered" evidence="8">
    <location>
        <begin position="25"/>
        <end position="48"/>
    </location>
</feature>
<dbReference type="FunFam" id="1.10.510.10:FF:000008">
    <property type="entry name" value="Non-specific serine/threonine protein kinase"/>
    <property type="match status" value="1"/>
</dbReference>
<dbReference type="InterPro" id="IPR000719">
    <property type="entry name" value="Prot_kinase_dom"/>
</dbReference>
<name>A0A078A649_STYLE</name>
<dbReference type="GO" id="GO:0005524">
    <property type="term" value="F:ATP binding"/>
    <property type="evidence" value="ECO:0007669"/>
    <property type="project" value="UniProtKB-UniRule"/>
</dbReference>
<evidence type="ECO:0000256" key="5">
    <source>
        <dbReference type="ARBA" id="ARBA00022840"/>
    </source>
</evidence>
<keyword evidence="1 7" id="KW-0723">Serine/threonine-protein kinase</keyword>
<keyword evidence="5 6" id="KW-0067">ATP-binding</keyword>
<dbReference type="PROSITE" id="PS00108">
    <property type="entry name" value="PROTEIN_KINASE_ST"/>
    <property type="match status" value="1"/>
</dbReference>
<comment type="similarity">
    <text evidence="7">Belongs to the protein kinase superfamily.</text>
</comment>
<dbReference type="OrthoDB" id="343108at2759"/>
<evidence type="ECO:0000256" key="8">
    <source>
        <dbReference type="SAM" id="MobiDB-lite"/>
    </source>
</evidence>
<dbReference type="Gene3D" id="3.30.200.20">
    <property type="entry name" value="Phosphorylase Kinase, domain 1"/>
    <property type="match status" value="1"/>
</dbReference>
<keyword evidence="4 11" id="KW-0418">Kinase</keyword>
<evidence type="ECO:0000259" key="9">
    <source>
        <dbReference type="PROSITE" id="PS50011"/>
    </source>
</evidence>
<evidence type="ECO:0000256" key="2">
    <source>
        <dbReference type="ARBA" id="ARBA00022679"/>
    </source>
</evidence>
<sequence length="471" mass="54854">MGGCAACFGTQNNEFQDDKFDPKQANLISNHYNPEPSPSKSSHSFDRLNTNNQYRKESIRVDWWEDPNEKSQTNQKSKLQIINESLVSFEQSRSKEIQYLFHNAGLEDFEPIKVTLTKFNLYKVLGTGSFGKVFLVKMKNSQNISSLKYAMKVINKDKLKLQNDNHEYMNRQVQSKFILYFNYALGEKELLQSFENPFIVRIYKTFEDDENHYFIMDYLSGGSLDQILKNEKQLLNNQVKFYVAQIVIAFHYLHSMGIIYRDLKPENIVLDDQGYLKITDFGIAKRGVQGLKKSYTFCGTTEYLAPEFLRQKGHNKSVDWWCLGILIYELLSGESPFMSERKNRQKLFNAILNSPIKKQSQFSEQSWELIQSLLLRDPTLRLGGSKRDALDIIQHPFFDGFEWEKLIAREVRPEYIPDNRQSPQNVETLVDDLDSMLLNQNDNSSKLHVSYEAPLKVSLSSKQDIFKDFST</sequence>
<accession>A0A078A649</accession>
<dbReference type="GO" id="GO:0004691">
    <property type="term" value="F:cAMP-dependent protein kinase activity"/>
    <property type="evidence" value="ECO:0007669"/>
    <property type="project" value="TreeGrafter"/>
</dbReference>
<dbReference type="InterPro" id="IPR017441">
    <property type="entry name" value="Protein_kinase_ATP_BS"/>
</dbReference>